<evidence type="ECO:0000313" key="3">
    <source>
        <dbReference type="Proteomes" id="UP000470302"/>
    </source>
</evidence>
<gene>
    <name evidence="2" type="ORF">GTP91_27820</name>
</gene>
<feature type="region of interest" description="Disordered" evidence="1">
    <location>
        <begin position="216"/>
        <end position="256"/>
    </location>
</feature>
<feature type="compositionally biased region" description="Acidic residues" evidence="1">
    <location>
        <begin position="242"/>
        <end position="252"/>
    </location>
</feature>
<evidence type="ECO:0000256" key="1">
    <source>
        <dbReference type="SAM" id="MobiDB-lite"/>
    </source>
</evidence>
<accession>A0A845GAQ4</accession>
<dbReference type="AlphaFoldDB" id="A0A845GAQ4"/>
<dbReference type="Proteomes" id="UP000470302">
    <property type="component" value="Unassembled WGS sequence"/>
</dbReference>
<sequence length="286" mass="32404">MDNYKEFGWAKMPVSWQKDPEFHKRIRSAQQGEAIAALKLYIATCLKAEFRETDRLPAGSAQLSLTLLCELLDLSRPMVVAGLRLLVEWNVIVRTGGRPTILQIVGFDEPKYWAKLPKRPLYGSKKEDSVQALMQLPNRRRSTLHALQLYLYLASIRDKHTNMAKLSYDLGAKTLGISRNQFTAALSLLAIELVTVRTAAEIQQETGQRFPSNQYWLRGSRRDPYGNGPVDIGAEGAKSRDTDDDSDNDDILENFGWESQRPGRSALVRRRDAPLRRLLAPSFDDD</sequence>
<protein>
    <submittedName>
        <fullName evidence="2">Uncharacterized protein</fullName>
    </submittedName>
</protein>
<dbReference type="RefSeq" id="WP_161099674.1">
    <property type="nucleotide sequence ID" value="NZ_WWCW01000153.1"/>
</dbReference>
<comment type="caution">
    <text evidence="2">The sequence shown here is derived from an EMBL/GenBank/DDBJ whole genome shotgun (WGS) entry which is preliminary data.</text>
</comment>
<dbReference type="EMBL" id="WWCW01000153">
    <property type="protein sequence ID" value="MYM90971.1"/>
    <property type="molecule type" value="Genomic_DNA"/>
</dbReference>
<proteinExistence type="predicted"/>
<name>A0A845GAQ4_9BURK</name>
<organism evidence="2 3">
    <name type="scientific">Duganella vulcania</name>
    <dbReference type="NCBI Taxonomy" id="2692166"/>
    <lineage>
        <taxon>Bacteria</taxon>
        <taxon>Pseudomonadati</taxon>
        <taxon>Pseudomonadota</taxon>
        <taxon>Betaproteobacteria</taxon>
        <taxon>Burkholderiales</taxon>
        <taxon>Oxalobacteraceae</taxon>
        <taxon>Telluria group</taxon>
        <taxon>Duganella</taxon>
    </lineage>
</organism>
<reference evidence="2 3" key="1">
    <citation type="submission" date="2020-01" db="EMBL/GenBank/DDBJ databases">
        <title>Novel species isolated from a subtropical stream in China.</title>
        <authorList>
            <person name="Lu H."/>
        </authorList>
    </citation>
    <scope>NUCLEOTIDE SEQUENCE [LARGE SCALE GENOMIC DNA]</scope>
    <source>
        <strain evidence="2 3">FT82W</strain>
    </source>
</reference>
<evidence type="ECO:0000313" key="2">
    <source>
        <dbReference type="EMBL" id="MYM90971.1"/>
    </source>
</evidence>